<dbReference type="Proteomes" id="UP000479710">
    <property type="component" value="Unassembled WGS sequence"/>
</dbReference>
<organism evidence="1 2">
    <name type="scientific">Oryza meyeriana var. granulata</name>
    <dbReference type="NCBI Taxonomy" id="110450"/>
    <lineage>
        <taxon>Eukaryota</taxon>
        <taxon>Viridiplantae</taxon>
        <taxon>Streptophyta</taxon>
        <taxon>Embryophyta</taxon>
        <taxon>Tracheophyta</taxon>
        <taxon>Spermatophyta</taxon>
        <taxon>Magnoliopsida</taxon>
        <taxon>Liliopsida</taxon>
        <taxon>Poales</taxon>
        <taxon>Poaceae</taxon>
        <taxon>BOP clade</taxon>
        <taxon>Oryzoideae</taxon>
        <taxon>Oryzeae</taxon>
        <taxon>Oryzinae</taxon>
        <taxon>Oryza</taxon>
        <taxon>Oryza meyeriana</taxon>
    </lineage>
</organism>
<sequence length="59" mass="7019">MEAHMLEIREDWGDYGVTIICDSWTELEMDNEEVTIFKRKLNFVRSDAKKKRKVGLEDV</sequence>
<dbReference type="OrthoDB" id="692459at2759"/>
<evidence type="ECO:0000313" key="1">
    <source>
        <dbReference type="EMBL" id="KAF0928436.1"/>
    </source>
</evidence>
<dbReference type="AlphaFoldDB" id="A0A6G1EUX7"/>
<dbReference type="EMBL" id="SPHZ02000002">
    <property type="protein sequence ID" value="KAF0928436.1"/>
    <property type="molecule type" value="Genomic_DNA"/>
</dbReference>
<comment type="caution">
    <text evidence="1">The sequence shown here is derived from an EMBL/GenBank/DDBJ whole genome shotgun (WGS) entry which is preliminary data.</text>
</comment>
<keyword evidence="2" id="KW-1185">Reference proteome</keyword>
<proteinExistence type="predicted"/>
<evidence type="ECO:0008006" key="3">
    <source>
        <dbReference type="Google" id="ProtNLM"/>
    </source>
</evidence>
<accession>A0A6G1EUX7</accession>
<protein>
    <recommendedName>
        <fullName evidence="3">DUF659 domain-containing protein</fullName>
    </recommendedName>
</protein>
<evidence type="ECO:0000313" key="2">
    <source>
        <dbReference type="Proteomes" id="UP000479710"/>
    </source>
</evidence>
<gene>
    <name evidence="1" type="ORF">E2562_003248</name>
</gene>
<reference evidence="1 2" key="1">
    <citation type="submission" date="2019-11" db="EMBL/GenBank/DDBJ databases">
        <title>Whole genome sequence of Oryza granulata.</title>
        <authorList>
            <person name="Li W."/>
        </authorList>
    </citation>
    <scope>NUCLEOTIDE SEQUENCE [LARGE SCALE GENOMIC DNA]</scope>
    <source>
        <strain evidence="2">cv. Menghai</strain>
        <tissue evidence="1">Leaf</tissue>
    </source>
</reference>
<name>A0A6G1EUX7_9ORYZ</name>